<protein>
    <recommendedName>
        <fullName evidence="3">histidine kinase</fullName>
        <ecNumber evidence="3">2.7.13.3</ecNumber>
    </recommendedName>
</protein>
<gene>
    <name evidence="15" type="ORF">H8B09_17895</name>
</gene>
<dbReference type="SMART" id="SM00387">
    <property type="entry name" value="HATPase_c"/>
    <property type="match status" value="1"/>
</dbReference>
<evidence type="ECO:0000259" key="13">
    <source>
        <dbReference type="PROSITE" id="PS50109"/>
    </source>
</evidence>
<evidence type="ECO:0000256" key="9">
    <source>
        <dbReference type="ARBA" id="ARBA00022840"/>
    </source>
</evidence>
<dbReference type="InterPro" id="IPR036097">
    <property type="entry name" value="HisK_dim/P_sf"/>
</dbReference>
<comment type="subcellular location">
    <subcellularLocation>
        <location evidence="2">Cell membrane</location>
        <topology evidence="2">Multi-pass membrane protein</topology>
    </subcellularLocation>
</comment>
<keyword evidence="7" id="KW-0547">Nucleotide-binding</keyword>
<evidence type="ECO:0000256" key="10">
    <source>
        <dbReference type="ARBA" id="ARBA00023012"/>
    </source>
</evidence>
<dbReference type="SUPFAM" id="SSF47384">
    <property type="entry name" value="Homodimeric domain of signal transducing histidine kinase"/>
    <property type="match status" value="1"/>
</dbReference>
<evidence type="ECO:0000256" key="7">
    <source>
        <dbReference type="ARBA" id="ARBA00022741"/>
    </source>
</evidence>
<evidence type="ECO:0000256" key="4">
    <source>
        <dbReference type="ARBA" id="ARBA00022475"/>
    </source>
</evidence>
<dbReference type="EMBL" id="JACXZA010000004">
    <property type="protein sequence ID" value="MBD3920642.1"/>
    <property type="molecule type" value="Genomic_DNA"/>
</dbReference>
<comment type="catalytic activity">
    <reaction evidence="1">
        <text>ATP + protein L-histidine = ADP + protein N-phospho-L-histidine.</text>
        <dbReference type="EC" id="2.7.13.3"/>
    </reaction>
</comment>
<dbReference type="InterPro" id="IPR036890">
    <property type="entry name" value="HATPase_C_sf"/>
</dbReference>
<dbReference type="Proteomes" id="UP000609346">
    <property type="component" value="Unassembled WGS sequence"/>
</dbReference>
<dbReference type="CDD" id="cd00082">
    <property type="entry name" value="HisKA"/>
    <property type="match status" value="1"/>
</dbReference>
<evidence type="ECO:0000256" key="5">
    <source>
        <dbReference type="ARBA" id="ARBA00022553"/>
    </source>
</evidence>
<dbReference type="Pfam" id="PF02518">
    <property type="entry name" value="HATPase_c"/>
    <property type="match status" value="1"/>
</dbReference>
<dbReference type="GO" id="GO:0005524">
    <property type="term" value="F:ATP binding"/>
    <property type="evidence" value="ECO:0007669"/>
    <property type="project" value="UniProtKB-KW"/>
</dbReference>
<dbReference type="RefSeq" id="WP_191204924.1">
    <property type="nucleotide sequence ID" value="NZ_JACXZA010000004.1"/>
</dbReference>
<evidence type="ECO:0000256" key="11">
    <source>
        <dbReference type="ARBA" id="ARBA00023136"/>
    </source>
</evidence>
<organism evidence="15 16">
    <name type="scientific">Paenibacillus terricola</name>
    <dbReference type="NCBI Taxonomy" id="2763503"/>
    <lineage>
        <taxon>Bacteria</taxon>
        <taxon>Bacillati</taxon>
        <taxon>Bacillota</taxon>
        <taxon>Bacilli</taxon>
        <taxon>Bacillales</taxon>
        <taxon>Paenibacillaceae</taxon>
        <taxon>Paenibacillus</taxon>
    </lineage>
</organism>
<dbReference type="Gene3D" id="6.10.340.10">
    <property type="match status" value="1"/>
</dbReference>
<keyword evidence="12" id="KW-0812">Transmembrane</keyword>
<feature type="transmembrane region" description="Helical" evidence="12">
    <location>
        <begin position="176"/>
        <end position="198"/>
    </location>
</feature>
<dbReference type="Pfam" id="PF00512">
    <property type="entry name" value="HisKA"/>
    <property type="match status" value="1"/>
</dbReference>
<dbReference type="SMART" id="SM00388">
    <property type="entry name" value="HisKA"/>
    <property type="match status" value="1"/>
</dbReference>
<evidence type="ECO:0000256" key="2">
    <source>
        <dbReference type="ARBA" id="ARBA00004651"/>
    </source>
</evidence>
<dbReference type="Gene3D" id="3.30.565.10">
    <property type="entry name" value="Histidine kinase-like ATPase, C-terminal domain"/>
    <property type="match status" value="1"/>
</dbReference>
<proteinExistence type="predicted"/>
<dbReference type="PANTHER" id="PTHR45453:SF1">
    <property type="entry name" value="PHOSPHATE REGULON SENSOR PROTEIN PHOR"/>
    <property type="match status" value="1"/>
</dbReference>
<accession>A0ABR8MXF8</accession>
<dbReference type="InterPro" id="IPR003661">
    <property type="entry name" value="HisK_dim/P_dom"/>
</dbReference>
<keyword evidence="4" id="KW-1003">Cell membrane</keyword>
<dbReference type="PANTHER" id="PTHR45453">
    <property type="entry name" value="PHOSPHATE REGULON SENSOR PROTEIN PHOR"/>
    <property type="match status" value="1"/>
</dbReference>
<comment type="caution">
    <text evidence="15">The sequence shown here is derived from an EMBL/GenBank/DDBJ whole genome shotgun (WGS) entry which is preliminary data.</text>
</comment>
<dbReference type="InterPro" id="IPR003594">
    <property type="entry name" value="HATPase_dom"/>
</dbReference>
<dbReference type="PROSITE" id="PS50109">
    <property type="entry name" value="HIS_KIN"/>
    <property type="match status" value="1"/>
</dbReference>
<evidence type="ECO:0000313" key="16">
    <source>
        <dbReference type="Proteomes" id="UP000609346"/>
    </source>
</evidence>
<feature type="domain" description="HAMP" evidence="14">
    <location>
        <begin position="201"/>
        <end position="254"/>
    </location>
</feature>
<evidence type="ECO:0000256" key="6">
    <source>
        <dbReference type="ARBA" id="ARBA00022679"/>
    </source>
</evidence>
<dbReference type="InterPro" id="IPR050351">
    <property type="entry name" value="BphY/WalK/GraS-like"/>
</dbReference>
<evidence type="ECO:0000313" key="15">
    <source>
        <dbReference type="EMBL" id="MBD3920642.1"/>
    </source>
</evidence>
<evidence type="ECO:0000256" key="1">
    <source>
        <dbReference type="ARBA" id="ARBA00000085"/>
    </source>
</evidence>
<name>A0ABR8MXF8_9BACL</name>
<keyword evidence="11 12" id="KW-0472">Membrane</keyword>
<feature type="domain" description="Histidine kinase" evidence="13">
    <location>
        <begin position="262"/>
        <end position="477"/>
    </location>
</feature>
<dbReference type="InterPro" id="IPR004358">
    <property type="entry name" value="Sig_transdc_His_kin-like_C"/>
</dbReference>
<dbReference type="PRINTS" id="PR00344">
    <property type="entry name" value="BCTRLSENSOR"/>
</dbReference>
<keyword evidence="5" id="KW-0597">Phosphoprotein</keyword>
<keyword evidence="12" id="KW-1133">Transmembrane helix</keyword>
<dbReference type="CDD" id="cd00075">
    <property type="entry name" value="HATPase"/>
    <property type="match status" value="1"/>
</dbReference>
<keyword evidence="6" id="KW-0808">Transferase</keyword>
<dbReference type="SUPFAM" id="SSF55874">
    <property type="entry name" value="ATPase domain of HSP90 chaperone/DNA topoisomerase II/histidine kinase"/>
    <property type="match status" value="1"/>
</dbReference>
<evidence type="ECO:0000256" key="8">
    <source>
        <dbReference type="ARBA" id="ARBA00022777"/>
    </source>
</evidence>
<evidence type="ECO:0000256" key="12">
    <source>
        <dbReference type="SAM" id="Phobius"/>
    </source>
</evidence>
<keyword evidence="10" id="KW-0902">Two-component regulatory system</keyword>
<dbReference type="InterPro" id="IPR003660">
    <property type="entry name" value="HAMP_dom"/>
</dbReference>
<evidence type="ECO:0000259" key="14">
    <source>
        <dbReference type="PROSITE" id="PS50885"/>
    </source>
</evidence>
<sequence>MRVKKPKIKPGVSAYDRFYSNMRMKIVGAFFGMTIVVVIFWSAMYSIVSYVGDGLRHDEMHDELLEDLHHAVQMLEAANAESESASQAQLIALNARQLNATIAIQASDEQWRIYGDGRSRIQEQLSEASSGEWYQYRWNNPFTTRDAALIATVQGSDGANYRLAINKPLAAWYDHFYYAVSPQILFVLSIALMAFFATPWRSQMKLLKTMLDAMKRMATGDFSVDLPKVKRMGDMEVIVEGLSDMATELQQLEQTRQRFISDVSHELQSPLTSITGFAQALHNETLSRETRLDYLERIEAESMRLSKLSDSLLKLTMLEAQRELVEPHEFALDMQLKRTALALEPQWLGKRIELDIELEQVTVTGDEDALRQVWTNLLHNAIKFTPEDGTIRIQLTKEQQQARVIIADTGIGIAEEDLPHVFERFYKADKARTSSKGGSGLGLSIAATIVRQHGGTITASSVQGQGTTFEATIPLQLAEKPAVLPGGKTQTAESR</sequence>
<reference evidence="15 16" key="1">
    <citation type="submission" date="2020-09" db="EMBL/GenBank/DDBJ databases">
        <title>Paenibacillus sp. strain PR3 16S rRNA gene Genome sequencing and assembly.</title>
        <authorList>
            <person name="Kim J."/>
        </authorList>
    </citation>
    <scope>NUCLEOTIDE SEQUENCE [LARGE SCALE GENOMIC DNA]</scope>
    <source>
        <strain evidence="15 16">PR3</strain>
    </source>
</reference>
<dbReference type="EC" id="2.7.13.3" evidence="3"/>
<keyword evidence="9 15" id="KW-0067">ATP-binding</keyword>
<dbReference type="Gene3D" id="1.10.287.130">
    <property type="match status" value="1"/>
</dbReference>
<dbReference type="PROSITE" id="PS50885">
    <property type="entry name" value="HAMP"/>
    <property type="match status" value="1"/>
</dbReference>
<keyword evidence="16" id="KW-1185">Reference proteome</keyword>
<evidence type="ECO:0000256" key="3">
    <source>
        <dbReference type="ARBA" id="ARBA00012438"/>
    </source>
</evidence>
<dbReference type="SUPFAM" id="SSF158472">
    <property type="entry name" value="HAMP domain-like"/>
    <property type="match status" value="1"/>
</dbReference>
<keyword evidence="8" id="KW-0418">Kinase</keyword>
<dbReference type="InterPro" id="IPR005467">
    <property type="entry name" value="His_kinase_dom"/>
</dbReference>
<feature type="transmembrane region" description="Helical" evidence="12">
    <location>
        <begin position="26"/>
        <end position="48"/>
    </location>
</feature>